<feature type="binding site" evidence="11">
    <location>
        <position position="45"/>
    </location>
    <ligand>
        <name>substrate</name>
    </ligand>
</feature>
<organism evidence="12 13">
    <name type="scientific">Salipaludibacillus neizhouensis</name>
    <dbReference type="NCBI Taxonomy" id="885475"/>
    <lineage>
        <taxon>Bacteria</taxon>
        <taxon>Bacillati</taxon>
        <taxon>Bacillota</taxon>
        <taxon>Bacilli</taxon>
        <taxon>Bacillales</taxon>
        <taxon>Bacillaceae</taxon>
    </lineage>
</organism>
<feature type="binding site" evidence="11">
    <location>
        <position position="167"/>
    </location>
    <ligand>
        <name>ATP</name>
        <dbReference type="ChEBI" id="CHEBI:30616"/>
    </ligand>
</feature>
<accession>A0A3A9K731</accession>
<dbReference type="RefSeq" id="WP_110936546.1">
    <property type="nucleotide sequence ID" value="NZ_KZ614146.1"/>
</dbReference>
<dbReference type="GO" id="GO:0005524">
    <property type="term" value="F:ATP binding"/>
    <property type="evidence" value="ECO:0007669"/>
    <property type="project" value="UniProtKB-UniRule"/>
</dbReference>
<evidence type="ECO:0000256" key="8">
    <source>
        <dbReference type="ARBA" id="ARBA00022840"/>
    </source>
</evidence>
<dbReference type="GO" id="GO:0009229">
    <property type="term" value="P:thiamine diphosphate biosynthetic process"/>
    <property type="evidence" value="ECO:0007669"/>
    <property type="project" value="UniProtKB-UniRule"/>
</dbReference>
<keyword evidence="4 11" id="KW-0808">Transferase</keyword>
<dbReference type="Pfam" id="PF02110">
    <property type="entry name" value="HK"/>
    <property type="match status" value="1"/>
</dbReference>
<dbReference type="EC" id="2.7.1.50" evidence="11"/>
<keyword evidence="7 11" id="KW-0418">Kinase</keyword>
<dbReference type="HAMAP" id="MF_00228">
    <property type="entry name" value="Thz_kinase"/>
    <property type="match status" value="1"/>
</dbReference>
<evidence type="ECO:0000256" key="9">
    <source>
        <dbReference type="ARBA" id="ARBA00022842"/>
    </source>
</evidence>
<evidence type="ECO:0000256" key="3">
    <source>
        <dbReference type="ARBA" id="ARBA00004868"/>
    </source>
</evidence>
<gene>
    <name evidence="11" type="primary">thiM</name>
    <name evidence="12" type="ORF">CR203_01855</name>
</gene>
<reference evidence="12 13" key="1">
    <citation type="submission" date="2017-10" db="EMBL/GenBank/DDBJ databases">
        <title>Bacillus sp. nov., a halophilic bacterium isolated from a Keqin Lake.</title>
        <authorList>
            <person name="Wang H."/>
        </authorList>
    </citation>
    <scope>NUCLEOTIDE SEQUENCE [LARGE SCALE GENOMIC DNA]</scope>
    <source>
        <strain evidence="12 13">KCTC 13187</strain>
    </source>
</reference>
<dbReference type="InterPro" id="IPR000417">
    <property type="entry name" value="Hyethyz_kinase"/>
</dbReference>
<dbReference type="CDD" id="cd01170">
    <property type="entry name" value="THZ_kinase"/>
    <property type="match status" value="1"/>
</dbReference>
<evidence type="ECO:0000256" key="6">
    <source>
        <dbReference type="ARBA" id="ARBA00022741"/>
    </source>
</evidence>
<dbReference type="OrthoDB" id="9778146at2"/>
<feature type="binding site" evidence="11">
    <location>
        <position position="121"/>
    </location>
    <ligand>
        <name>ATP</name>
        <dbReference type="ChEBI" id="CHEBI:30616"/>
    </ligand>
</feature>
<feature type="binding site" evidence="11">
    <location>
        <position position="194"/>
    </location>
    <ligand>
        <name>substrate</name>
    </ligand>
</feature>
<name>A0A3A9K731_9BACI</name>
<dbReference type="EMBL" id="PDOE01000001">
    <property type="protein sequence ID" value="RKL68814.1"/>
    <property type="molecule type" value="Genomic_DNA"/>
</dbReference>
<evidence type="ECO:0000313" key="12">
    <source>
        <dbReference type="EMBL" id="RKL68814.1"/>
    </source>
</evidence>
<evidence type="ECO:0000256" key="10">
    <source>
        <dbReference type="ARBA" id="ARBA00022977"/>
    </source>
</evidence>
<proteinExistence type="inferred from homology"/>
<evidence type="ECO:0000313" key="13">
    <source>
        <dbReference type="Proteomes" id="UP000281498"/>
    </source>
</evidence>
<comment type="similarity">
    <text evidence="11">Belongs to the Thz kinase family.</text>
</comment>
<keyword evidence="9 11" id="KW-0460">Magnesium</keyword>
<dbReference type="GO" id="GO:0000287">
    <property type="term" value="F:magnesium ion binding"/>
    <property type="evidence" value="ECO:0007669"/>
    <property type="project" value="UniProtKB-UniRule"/>
</dbReference>
<dbReference type="AlphaFoldDB" id="A0A3A9K731"/>
<dbReference type="InterPro" id="IPR029056">
    <property type="entry name" value="Ribokinase-like"/>
</dbReference>
<keyword evidence="13" id="KW-1185">Reference proteome</keyword>
<dbReference type="PIRSF" id="PIRSF000513">
    <property type="entry name" value="Thz_kinase"/>
    <property type="match status" value="1"/>
</dbReference>
<comment type="function">
    <text evidence="11">Catalyzes the phosphorylation of the hydroxyl group of 4-methyl-5-beta-hydroxyethylthiazole (THZ).</text>
</comment>
<dbReference type="NCBIfam" id="TIGR00694">
    <property type="entry name" value="thiM"/>
    <property type="match status" value="1"/>
</dbReference>
<evidence type="ECO:0000256" key="7">
    <source>
        <dbReference type="ARBA" id="ARBA00022777"/>
    </source>
</evidence>
<dbReference type="PRINTS" id="PR01099">
    <property type="entry name" value="HYETHTZKNASE"/>
</dbReference>
<dbReference type="Gene3D" id="3.40.1190.20">
    <property type="match status" value="1"/>
</dbReference>
<keyword evidence="6 11" id="KW-0547">Nucleotide-binding</keyword>
<comment type="catalytic activity">
    <reaction evidence="1 11">
        <text>5-(2-hydroxyethyl)-4-methylthiazole + ATP = 4-methyl-5-(2-phosphooxyethyl)-thiazole + ADP + H(+)</text>
        <dbReference type="Rhea" id="RHEA:24212"/>
        <dbReference type="ChEBI" id="CHEBI:15378"/>
        <dbReference type="ChEBI" id="CHEBI:17957"/>
        <dbReference type="ChEBI" id="CHEBI:30616"/>
        <dbReference type="ChEBI" id="CHEBI:58296"/>
        <dbReference type="ChEBI" id="CHEBI:456216"/>
        <dbReference type="EC" id="2.7.1.50"/>
    </reaction>
</comment>
<dbReference type="SUPFAM" id="SSF53613">
    <property type="entry name" value="Ribokinase-like"/>
    <property type="match status" value="1"/>
</dbReference>
<dbReference type="NCBIfam" id="NF006830">
    <property type="entry name" value="PRK09355.1"/>
    <property type="match status" value="1"/>
</dbReference>
<evidence type="ECO:0000256" key="11">
    <source>
        <dbReference type="HAMAP-Rule" id="MF_00228"/>
    </source>
</evidence>
<comment type="cofactor">
    <cofactor evidence="2 11">
        <name>Mg(2+)</name>
        <dbReference type="ChEBI" id="CHEBI:18420"/>
    </cofactor>
</comment>
<dbReference type="GO" id="GO:0004417">
    <property type="term" value="F:hydroxyethylthiazole kinase activity"/>
    <property type="evidence" value="ECO:0007669"/>
    <property type="project" value="UniProtKB-UniRule"/>
</dbReference>
<evidence type="ECO:0000256" key="4">
    <source>
        <dbReference type="ARBA" id="ARBA00022679"/>
    </source>
</evidence>
<evidence type="ECO:0000256" key="1">
    <source>
        <dbReference type="ARBA" id="ARBA00001771"/>
    </source>
</evidence>
<keyword evidence="5 11" id="KW-0479">Metal-binding</keyword>
<keyword evidence="10 11" id="KW-0784">Thiamine biosynthesis</keyword>
<sequence length="268" mass="28485">MNNQKIAEILNELRERKSLIHNITNEVVTNFTANGLLSLGAAPVMAHAKEEVEDMTSNAQALILNIGTLDENKVKSMVLAGKAANEKGIPVVFDPVGAGATPYRTKVARNMMDKIAVTVLRGNAAEISHMIGQQWEIRGVEAGETGGNKVDLAKNAAKQFNTTVVITGKEDVVSNGTSTYLVENGHEMLSKITGAGCLLSAVIGAFISTEKDLLTGTVAALATYGIAAERAMTRGGEKGPGSFQIEFLNQLNNINSEIIAKHLLVKEV</sequence>
<protein>
    <recommendedName>
        <fullName evidence="11">Hydroxyethylthiazole kinase</fullName>
        <ecNumber evidence="11">2.7.1.50</ecNumber>
    </recommendedName>
    <alternativeName>
        <fullName evidence="11">4-methyl-5-beta-hydroxyethylthiazole kinase</fullName>
        <shortName evidence="11">TH kinase</shortName>
        <shortName evidence="11">Thz kinase</shortName>
    </alternativeName>
</protein>
<dbReference type="GO" id="GO:0009228">
    <property type="term" value="P:thiamine biosynthetic process"/>
    <property type="evidence" value="ECO:0007669"/>
    <property type="project" value="UniProtKB-KW"/>
</dbReference>
<dbReference type="UniPathway" id="UPA00060">
    <property type="reaction ID" value="UER00139"/>
</dbReference>
<evidence type="ECO:0000256" key="5">
    <source>
        <dbReference type="ARBA" id="ARBA00022723"/>
    </source>
</evidence>
<comment type="caution">
    <text evidence="12">The sequence shown here is derived from an EMBL/GenBank/DDBJ whole genome shotgun (WGS) entry which is preliminary data.</text>
</comment>
<keyword evidence="8 11" id="KW-0067">ATP-binding</keyword>
<dbReference type="Proteomes" id="UP000281498">
    <property type="component" value="Unassembled WGS sequence"/>
</dbReference>
<evidence type="ECO:0000256" key="2">
    <source>
        <dbReference type="ARBA" id="ARBA00001946"/>
    </source>
</evidence>
<comment type="pathway">
    <text evidence="3 11">Cofactor biosynthesis; thiamine diphosphate biosynthesis; 4-methyl-5-(2-phosphoethyl)-thiazole from 5-(2-hydroxyethyl)-4-methylthiazole: step 1/1.</text>
</comment>